<dbReference type="Pfam" id="PF04927">
    <property type="entry name" value="SMP"/>
    <property type="match status" value="1"/>
</dbReference>
<keyword evidence="2" id="KW-0677">Repeat</keyword>
<dbReference type="AlphaFoldDB" id="A0AAP0S8M3"/>
<dbReference type="Proteomes" id="UP001415857">
    <property type="component" value="Unassembled WGS sequence"/>
</dbReference>
<feature type="domain" description="SMP" evidence="4">
    <location>
        <begin position="94"/>
        <end position="152"/>
    </location>
</feature>
<comment type="similarity">
    <text evidence="1">Belongs to the LEA type SMP family.</text>
</comment>
<protein>
    <recommendedName>
        <fullName evidence="4">SMP domain-containing protein</fullName>
    </recommendedName>
</protein>
<evidence type="ECO:0000256" key="3">
    <source>
        <dbReference type="SAM" id="MobiDB-lite"/>
    </source>
</evidence>
<accession>A0AAP0S8M3</accession>
<name>A0AAP0S8M3_LIQFO</name>
<dbReference type="InterPro" id="IPR007011">
    <property type="entry name" value="LEA_SMP_dom"/>
</dbReference>
<proteinExistence type="inferred from homology"/>
<feature type="compositionally biased region" description="Basic and acidic residues" evidence="3">
    <location>
        <begin position="152"/>
        <end position="163"/>
    </location>
</feature>
<evidence type="ECO:0000256" key="2">
    <source>
        <dbReference type="ARBA" id="ARBA00022737"/>
    </source>
</evidence>
<evidence type="ECO:0000313" key="5">
    <source>
        <dbReference type="EMBL" id="KAK9292983.1"/>
    </source>
</evidence>
<reference evidence="5 6" key="1">
    <citation type="journal article" date="2024" name="Plant J.">
        <title>Genome sequences and population genomics reveal climatic adaptation and genomic divergence between two closely related sweetgum species.</title>
        <authorList>
            <person name="Xu W.Q."/>
            <person name="Ren C.Q."/>
            <person name="Zhang X.Y."/>
            <person name="Comes H.P."/>
            <person name="Liu X.H."/>
            <person name="Li Y.G."/>
            <person name="Kettle C.J."/>
            <person name="Jalonen R."/>
            <person name="Gaisberger H."/>
            <person name="Ma Y.Z."/>
            <person name="Qiu Y.X."/>
        </authorList>
    </citation>
    <scope>NUCLEOTIDE SEQUENCE [LARGE SCALE GENOMIC DNA]</scope>
    <source>
        <strain evidence="5">Hangzhou</strain>
    </source>
</reference>
<dbReference type="InterPro" id="IPR042971">
    <property type="entry name" value="LEA_SMP"/>
</dbReference>
<organism evidence="5 6">
    <name type="scientific">Liquidambar formosana</name>
    <name type="common">Formosan gum</name>
    <dbReference type="NCBI Taxonomy" id="63359"/>
    <lineage>
        <taxon>Eukaryota</taxon>
        <taxon>Viridiplantae</taxon>
        <taxon>Streptophyta</taxon>
        <taxon>Embryophyta</taxon>
        <taxon>Tracheophyta</taxon>
        <taxon>Spermatophyta</taxon>
        <taxon>Magnoliopsida</taxon>
        <taxon>eudicotyledons</taxon>
        <taxon>Gunneridae</taxon>
        <taxon>Pentapetalae</taxon>
        <taxon>Saxifragales</taxon>
        <taxon>Altingiaceae</taxon>
        <taxon>Liquidambar</taxon>
    </lineage>
</organism>
<gene>
    <name evidence="5" type="ORF">L1049_020965</name>
</gene>
<evidence type="ECO:0000313" key="6">
    <source>
        <dbReference type="Proteomes" id="UP001415857"/>
    </source>
</evidence>
<keyword evidence="6" id="KW-1185">Reference proteome</keyword>
<feature type="region of interest" description="Disordered" evidence="3">
    <location>
        <begin position="147"/>
        <end position="180"/>
    </location>
</feature>
<dbReference type="EMBL" id="JBBPBK010000001">
    <property type="protein sequence ID" value="KAK9292983.1"/>
    <property type="molecule type" value="Genomic_DNA"/>
</dbReference>
<dbReference type="PANTHER" id="PTHR31174">
    <property type="entry name" value="SEED MATURATION FAMILY PROTEIN"/>
    <property type="match status" value="1"/>
</dbReference>
<dbReference type="PANTHER" id="PTHR31174:SF34">
    <property type="entry name" value="LATE EMBRYOGENESIS ABUNDANT PROTEIN 47"/>
    <property type="match status" value="1"/>
</dbReference>
<sequence>MLGQTQEGGAATRRPLCSLRRPEMRELALVRHTNVTDAADHRGLTIIETDLPGKTYMLMHACGGQVIGQYSQTAPLQAMAPPSTYAQGGGRTAITIGEALEATAMTAGQKPVDWSDAAAVQAAEVRAAGSSTRTPGGVAAAAQSAATLNARATRDEDKTRLDDVLTDATAKLPSDKPATR</sequence>
<evidence type="ECO:0000256" key="1">
    <source>
        <dbReference type="ARBA" id="ARBA00010733"/>
    </source>
</evidence>
<comment type="caution">
    <text evidence="5">The sequence shown here is derived from an EMBL/GenBank/DDBJ whole genome shotgun (WGS) entry which is preliminary data.</text>
</comment>
<evidence type="ECO:0000259" key="4">
    <source>
        <dbReference type="Pfam" id="PF04927"/>
    </source>
</evidence>